<accession>A0A6H5I318</accession>
<dbReference type="Proteomes" id="UP000479190">
    <property type="component" value="Unassembled WGS sequence"/>
</dbReference>
<protein>
    <submittedName>
        <fullName evidence="1">Uncharacterized protein</fullName>
    </submittedName>
</protein>
<dbReference type="AlphaFoldDB" id="A0A6H5I318"/>
<reference evidence="1 2" key="1">
    <citation type="submission" date="2020-02" db="EMBL/GenBank/DDBJ databases">
        <authorList>
            <person name="Ferguson B K."/>
        </authorList>
    </citation>
    <scope>NUCLEOTIDE SEQUENCE [LARGE SCALE GENOMIC DNA]</scope>
</reference>
<organism evidence="1 2">
    <name type="scientific">Trichogramma brassicae</name>
    <dbReference type="NCBI Taxonomy" id="86971"/>
    <lineage>
        <taxon>Eukaryota</taxon>
        <taxon>Metazoa</taxon>
        <taxon>Ecdysozoa</taxon>
        <taxon>Arthropoda</taxon>
        <taxon>Hexapoda</taxon>
        <taxon>Insecta</taxon>
        <taxon>Pterygota</taxon>
        <taxon>Neoptera</taxon>
        <taxon>Endopterygota</taxon>
        <taxon>Hymenoptera</taxon>
        <taxon>Apocrita</taxon>
        <taxon>Proctotrupomorpha</taxon>
        <taxon>Chalcidoidea</taxon>
        <taxon>Trichogrammatidae</taxon>
        <taxon>Trichogramma</taxon>
    </lineage>
</organism>
<gene>
    <name evidence="1" type="ORF">TBRA_LOCUS1118</name>
</gene>
<dbReference type="EMBL" id="CADCXV010000236">
    <property type="protein sequence ID" value="CAB0029022.1"/>
    <property type="molecule type" value="Genomic_DNA"/>
</dbReference>
<sequence length="167" mass="18796">MSSGTGRSRSHVVLHSREATVVPATIVATHSHENSELDASMTRRLRASTFAYSATSQRMDTETFDLLLSKVAPIIKPLRKRKNNSYARARAREKEIRASSLGSGQQQTTVLCSWRGSQSQRKIKKKENQKIPTQASMFHIWCVNAILLLLNSMRGNDFKKSENISLH</sequence>
<name>A0A6H5I318_9HYME</name>
<keyword evidence="2" id="KW-1185">Reference proteome</keyword>
<evidence type="ECO:0000313" key="2">
    <source>
        <dbReference type="Proteomes" id="UP000479190"/>
    </source>
</evidence>
<proteinExistence type="predicted"/>
<evidence type="ECO:0000313" key="1">
    <source>
        <dbReference type="EMBL" id="CAB0029022.1"/>
    </source>
</evidence>